<organism evidence="1 2">
    <name type="scientific">Oedothorax gibbosus</name>
    <dbReference type="NCBI Taxonomy" id="931172"/>
    <lineage>
        <taxon>Eukaryota</taxon>
        <taxon>Metazoa</taxon>
        <taxon>Ecdysozoa</taxon>
        <taxon>Arthropoda</taxon>
        <taxon>Chelicerata</taxon>
        <taxon>Arachnida</taxon>
        <taxon>Araneae</taxon>
        <taxon>Araneomorphae</taxon>
        <taxon>Entelegynae</taxon>
        <taxon>Araneoidea</taxon>
        <taxon>Linyphiidae</taxon>
        <taxon>Erigoninae</taxon>
        <taxon>Oedothorax</taxon>
    </lineage>
</organism>
<proteinExistence type="predicted"/>
<gene>
    <name evidence="1" type="ORF">JTE90_004520</name>
</gene>
<name>A0AAV6VDZ8_9ARAC</name>
<accession>A0AAV6VDZ8</accession>
<dbReference type="EMBL" id="JAFNEN010000105">
    <property type="protein sequence ID" value="KAG8194288.1"/>
    <property type="molecule type" value="Genomic_DNA"/>
</dbReference>
<evidence type="ECO:0000313" key="2">
    <source>
        <dbReference type="Proteomes" id="UP000827092"/>
    </source>
</evidence>
<reference evidence="1 2" key="1">
    <citation type="journal article" date="2022" name="Nat. Ecol. Evol.">
        <title>A masculinizing supergene underlies an exaggerated male reproductive morph in a spider.</title>
        <authorList>
            <person name="Hendrickx F."/>
            <person name="De Corte Z."/>
            <person name="Sonet G."/>
            <person name="Van Belleghem S.M."/>
            <person name="Kostlbacher S."/>
            <person name="Vangestel C."/>
        </authorList>
    </citation>
    <scope>NUCLEOTIDE SEQUENCE [LARGE SCALE GENOMIC DNA]</scope>
    <source>
        <strain evidence="1">W744_W776</strain>
    </source>
</reference>
<keyword evidence="2" id="KW-1185">Reference proteome</keyword>
<protein>
    <submittedName>
        <fullName evidence="1">Uncharacterized protein</fullName>
    </submittedName>
</protein>
<comment type="caution">
    <text evidence="1">The sequence shown here is derived from an EMBL/GenBank/DDBJ whole genome shotgun (WGS) entry which is preliminary data.</text>
</comment>
<sequence length="77" mass="8944">MRDEMTPALYSSSEICDLSRPLSPTEELLRIGRAGHFVNNVRRDDPCVILLVRDAWFVMYGKRVGGTPRFQRHTYFV</sequence>
<dbReference type="AlphaFoldDB" id="A0AAV6VDZ8"/>
<evidence type="ECO:0000313" key="1">
    <source>
        <dbReference type="EMBL" id="KAG8194288.1"/>
    </source>
</evidence>
<dbReference type="Proteomes" id="UP000827092">
    <property type="component" value="Unassembled WGS sequence"/>
</dbReference>